<dbReference type="InterPro" id="IPR035965">
    <property type="entry name" value="PAS-like_dom_sf"/>
</dbReference>
<evidence type="ECO:0000256" key="2">
    <source>
        <dbReference type="ARBA" id="ARBA00012438"/>
    </source>
</evidence>
<proteinExistence type="predicted"/>
<comment type="catalytic activity">
    <reaction evidence="1">
        <text>ATP + protein L-histidine = ADP + protein N-phospho-L-histidine.</text>
        <dbReference type="EC" id="2.7.13.3"/>
    </reaction>
</comment>
<dbReference type="PANTHER" id="PTHR43304:SF1">
    <property type="entry name" value="PAC DOMAIN-CONTAINING PROTEIN"/>
    <property type="match status" value="1"/>
</dbReference>
<dbReference type="InterPro" id="IPR001610">
    <property type="entry name" value="PAC"/>
</dbReference>
<feature type="coiled-coil region" evidence="7">
    <location>
        <begin position="248"/>
        <end position="299"/>
    </location>
</feature>
<dbReference type="OrthoDB" id="230688at2157"/>
<evidence type="ECO:0000259" key="8">
    <source>
        <dbReference type="PROSITE" id="PS50109"/>
    </source>
</evidence>
<feature type="domain" description="PAS" evidence="10">
    <location>
        <begin position="289"/>
        <end position="326"/>
    </location>
</feature>
<feature type="domain" description="Response regulatory" evidence="9">
    <location>
        <begin position="9"/>
        <end position="124"/>
    </location>
</feature>
<feature type="domain" description="PAC" evidence="11">
    <location>
        <begin position="630"/>
        <end position="683"/>
    </location>
</feature>
<dbReference type="SUPFAM" id="SSF52172">
    <property type="entry name" value="CheY-like"/>
    <property type="match status" value="1"/>
</dbReference>
<dbReference type="GO" id="GO:0006355">
    <property type="term" value="P:regulation of DNA-templated transcription"/>
    <property type="evidence" value="ECO:0007669"/>
    <property type="project" value="InterPro"/>
</dbReference>
<dbReference type="InterPro" id="IPR003594">
    <property type="entry name" value="HATPase_dom"/>
</dbReference>
<dbReference type="Proteomes" id="UP000001941">
    <property type="component" value="Chromosome"/>
</dbReference>
<dbReference type="eggNOG" id="arCOG02385">
    <property type="taxonomic scope" value="Archaea"/>
</dbReference>
<dbReference type="EC" id="2.7.13.3" evidence="2"/>
<dbReference type="SMART" id="SM00448">
    <property type="entry name" value="REC"/>
    <property type="match status" value="1"/>
</dbReference>
<dbReference type="KEGG" id="mhu:Mhun_0545"/>
<keyword evidence="5 12" id="KW-0418">Kinase</keyword>
<dbReference type="STRING" id="323259.Mhun_0545"/>
<dbReference type="RefSeq" id="WP_011447592.1">
    <property type="nucleotide sequence ID" value="NC_007796.1"/>
</dbReference>
<dbReference type="InterPro" id="IPR052162">
    <property type="entry name" value="Sensor_kinase/Photoreceptor"/>
</dbReference>
<dbReference type="NCBIfam" id="TIGR00229">
    <property type="entry name" value="sensory_box"/>
    <property type="match status" value="3"/>
</dbReference>
<dbReference type="SMART" id="SM00091">
    <property type="entry name" value="PAS"/>
    <property type="match status" value="4"/>
</dbReference>
<feature type="domain" description="PAC" evidence="11">
    <location>
        <begin position="362"/>
        <end position="414"/>
    </location>
</feature>
<dbReference type="PROSITE" id="PS50109">
    <property type="entry name" value="HIS_KIN"/>
    <property type="match status" value="1"/>
</dbReference>
<dbReference type="HOGENOM" id="CLU_000445_114_58_2"/>
<dbReference type="Pfam" id="PF13188">
    <property type="entry name" value="PAS_8"/>
    <property type="match status" value="1"/>
</dbReference>
<dbReference type="eggNOG" id="arCOG06193">
    <property type="taxonomic scope" value="Archaea"/>
</dbReference>
<dbReference type="GO" id="GO:0000160">
    <property type="term" value="P:phosphorelay signal transduction system"/>
    <property type="evidence" value="ECO:0007669"/>
    <property type="project" value="InterPro"/>
</dbReference>
<evidence type="ECO:0000256" key="6">
    <source>
        <dbReference type="PROSITE-ProRule" id="PRU00169"/>
    </source>
</evidence>
<evidence type="ECO:0000313" key="12">
    <source>
        <dbReference type="EMBL" id="ABD40305.1"/>
    </source>
</evidence>
<dbReference type="InParanoid" id="Q2FUG6"/>
<dbReference type="PROSITE" id="PS50113">
    <property type="entry name" value="PAC"/>
    <property type="match status" value="2"/>
</dbReference>
<organism evidence="12 13">
    <name type="scientific">Methanospirillum hungatei JF-1 (strain ATCC 27890 / DSM 864 / NBRC 100397 / JF-1)</name>
    <dbReference type="NCBI Taxonomy" id="323259"/>
    <lineage>
        <taxon>Archaea</taxon>
        <taxon>Methanobacteriati</taxon>
        <taxon>Methanobacteriota</taxon>
        <taxon>Stenosarchaea group</taxon>
        <taxon>Methanomicrobia</taxon>
        <taxon>Methanomicrobiales</taxon>
        <taxon>Methanospirillaceae</taxon>
        <taxon>Methanospirillum</taxon>
    </lineage>
</organism>
<dbReference type="InterPro" id="IPR001789">
    <property type="entry name" value="Sig_transdc_resp-reg_receiver"/>
</dbReference>
<evidence type="ECO:0000256" key="4">
    <source>
        <dbReference type="ARBA" id="ARBA00022679"/>
    </source>
</evidence>
<dbReference type="InterPro" id="IPR036890">
    <property type="entry name" value="HATPase_C_sf"/>
</dbReference>
<dbReference type="InterPro" id="IPR013767">
    <property type="entry name" value="PAS_fold"/>
</dbReference>
<keyword evidence="4 12" id="KW-0808">Transferase</keyword>
<name>Q2FUG6_METHJ</name>
<feature type="domain" description="PAS" evidence="10">
    <location>
        <begin position="541"/>
        <end position="613"/>
    </location>
</feature>
<feature type="domain" description="PAS" evidence="10">
    <location>
        <begin position="415"/>
        <end position="473"/>
    </location>
</feature>
<sequence>MSGSDDFYQVLCVDDEEFLLELCKLFLERSGSLKVDTALSASDGLERLKEKEYDAIISDYEMPGMNGVEFLKEVRSFNENIPFIVFTGRGREEVVIEALNNGADFYLQKGGDPKAQFAELKSKVDHAIKQKHAEKILEQERQQLLSIFDSLDQVVYVSDPKTYEILYVNKNFQNFLGHDVIGRICYEEFQNRKTPCEFCTNSIIFSQKPLPYSWEHYNSVFNRYYSIVDRVIRWPDGRDVRLEVATDVTEAKRALEELNAAYEEIASSEDELKHQFQELNESREHLKESEERYRSVIENTQDVFYRSDAQGNLVMVSPSALQIFGYDSLDEIIGKNIADIFYQNSDERQKLMGILQKKGSVYDYEIPLVKKDKTPIWISTNTHIYHDKNGAFAGVEGTIRDITDIKKTSISLRESEELYRFLVEHIEDGVFIVQDDLIVFCNTTFANIIGYSRDEILGTLMYEYISPEDRDELIWKCHNSKEYDVILESSEFRFLHKDKKTRISVIISLQIGEYKGRHACIGTIHHADRLCEQVENSLRESRAMLNAILQESPIPQFVIDKNHKVVYWNQALSVYSGIPSNEVIGTDEHWRAFYPEPRPCIADLILDGRIDELDVWYKGNAKQSTLVKDAWSSIGFFSHLGEHGIWLYFTGALLRDSNGDIWGALETLEDVTEQKMNEEGLREANKKLNLLSETTRHDILNMLTVLTGAIDLIRDEISDQAVSFYLQPVDKALDTIYRQILFTRDYQNLGITSPVWQSLSAIIEETIIRVLPKEIRFIQNNTNYDIYADAMLGRVFANLVDNTLRHGGTVTEVRVSAREEQNLLYIFYADDGKGIEDSIKEQIFNRGFGSHTGYGLFLVREILSITHCTIQEVGTAGKGVVFEIHVPFTNFRIHQS</sequence>
<dbReference type="EMBL" id="CP000254">
    <property type="protein sequence ID" value="ABD40305.1"/>
    <property type="molecule type" value="Genomic_DNA"/>
</dbReference>
<dbReference type="InterPro" id="IPR011006">
    <property type="entry name" value="CheY-like_superfamily"/>
</dbReference>
<dbReference type="SUPFAM" id="SSF55785">
    <property type="entry name" value="PYP-like sensor domain (PAS domain)"/>
    <property type="match status" value="4"/>
</dbReference>
<dbReference type="Gene3D" id="3.30.565.10">
    <property type="entry name" value="Histidine kinase-like ATPase, C-terminal domain"/>
    <property type="match status" value="1"/>
</dbReference>
<dbReference type="AlphaFoldDB" id="Q2FUG6"/>
<dbReference type="InterPro" id="IPR005467">
    <property type="entry name" value="His_kinase_dom"/>
</dbReference>
<evidence type="ECO:0000256" key="5">
    <source>
        <dbReference type="ARBA" id="ARBA00022777"/>
    </source>
</evidence>
<dbReference type="Pfam" id="PF00989">
    <property type="entry name" value="PAS"/>
    <property type="match status" value="2"/>
</dbReference>
<dbReference type="EnsemblBacteria" id="ABD40305">
    <property type="protein sequence ID" value="ABD40305"/>
    <property type="gene ID" value="Mhun_0545"/>
</dbReference>
<dbReference type="Pfam" id="PF00072">
    <property type="entry name" value="Response_reg"/>
    <property type="match status" value="1"/>
</dbReference>
<dbReference type="PROSITE" id="PS50112">
    <property type="entry name" value="PAS"/>
    <property type="match status" value="4"/>
</dbReference>
<feature type="domain" description="PAS" evidence="10">
    <location>
        <begin position="140"/>
        <end position="177"/>
    </location>
</feature>
<dbReference type="CDD" id="cd00130">
    <property type="entry name" value="PAS"/>
    <property type="match status" value="2"/>
</dbReference>
<dbReference type="eggNOG" id="arCOG02333">
    <property type="taxonomic scope" value="Archaea"/>
</dbReference>
<dbReference type="eggNOG" id="arCOG06918">
    <property type="taxonomic scope" value="Archaea"/>
</dbReference>
<keyword evidence="7" id="KW-0175">Coiled coil</keyword>
<dbReference type="GO" id="GO:0004673">
    <property type="term" value="F:protein histidine kinase activity"/>
    <property type="evidence" value="ECO:0007669"/>
    <property type="project" value="UniProtKB-EC"/>
</dbReference>
<dbReference type="SUPFAM" id="SSF55874">
    <property type="entry name" value="ATPase domain of HSP90 chaperone/DNA topoisomerase II/histidine kinase"/>
    <property type="match status" value="1"/>
</dbReference>
<feature type="modified residue" description="4-aspartylphosphate" evidence="6">
    <location>
        <position position="59"/>
    </location>
</feature>
<evidence type="ECO:0000259" key="10">
    <source>
        <dbReference type="PROSITE" id="PS50112"/>
    </source>
</evidence>
<dbReference type="Gene3D" id="3.30.450.20">
    <property type="entry name" value="PAS domain"/>
    <property type="match status" value="4"/>
</dbReference>
<dbReference type="Pfam" id="PF02518">
    <property type="entry name" value="HATPase_c"/>
    <property type="match status" value="1"/>
</dbReference>
<dbReference type="InterPro" id="IPR000014">
    <property type="entry name" value="PAS"/>
</dbReference>
<keyword evidence="13" id="KW-1185">Reference proteome</keyword>
<dbReference type="PROSITE" id="PS50110">
    <property type="entry name" value="RESPONSE_REGULATORY"/>
    <property type="match status" value="1"/>
</dbReference>
<dbReference type="CDD" id="cd00156">
    <property type="entry name" value="REC"/>
    <property type="match status" value="1"/>
</dbReference>
<dbReference type="Pfam" id="PF13426">
    <property type="entry name" value="PAS_9"/>
    <property type="match status" value="1"/>
</dbReference>
<accession>Q2FUG6</accession>
<dbReference type="Gene3D" id="3.40.50.2300">
    <property type="match status" value="1"/>
</dbReference>
<dbReference type="GeneID" id="25393446"/>
<evidence type="ECO:0000256" key="3">
    <source>
        <dbReference type="ARBA" id="ARBA00022553"/>
    </source>
</evidence>
<feature type="domain" description="Histidine kinase" evidence="8">
    <location>
        <begin position="694"/>
        <end position="890"/>
    </location>
</feature>
<evidence type="ECO:0000259" key="9">
    <source>
        <dbReference type="PROSITE" id="PS50110"/>
    </source>
</evidence>
<evidence type="ECO:0000313" key="13">
    <source>
        <dbReference type="Proteomes" id="UP000001941"/>
    </source>
</evidence>
<dbReference type="PANTHER" id="PTHR43304">
    <property type="entry name" value="PHYTOCHROME-LIKE PROTEIN CPH1"/>
    <property type="match status" value="1"/>
</dbReference>
<evidence type="ECO:0000259" key="11">
    <source>
        <dbReference type="PROSITE" id="PS50113"/>
    </source>
</evidence>
<keyword evidence="3 6" id="KW-0597">Phosphoprotein</keyword>
<dbReference type="InterPro" id="IPR000700">
    <property type="entry name" value="PAS-assoc_C"/>
</dbReference>
<evidence type="ECO:0000256" key="1">
    <source>
        <dbReference type="ARBA" id="ARBA00000085"/>
    </source>
</evidence>
<protein>
    <recommendedName>
        <fullName evidence="2">histidine kinase</fullName>
        <ecNumber evidence="2">2.7.13.3</ecNumber>
    </recommendedName>
</protein>
<evidence type="ECO:0000256" key="7">
    <source>
        <dbReference type="SAM" id="Coils"/>
    </source>
</evidence>
<dbReference type="SMART" id="SM00086">
    <property type="entry name" value="PAC"/>
    <property type="match status" value="2"/>
</dbReference>
<dbReference type="SMART" id="SM00387">
    <property type="entry name" value="HATPase_c"/>
    <property type="match status" value="1"/>
</dbReference>
<gene>
    <name evidence="12" type="ordered locus">Mhun_0545</name>
</gene>
<reference evidence="13" key="1">
    <citation type="journal article" date="2016" name="Stand. Genomic Sci.">
        <title>Complete genome sequence of Methanospirillum hungatei type strain JF1.</title>
        <authorList>
            <person name="Gunsalus R.P."/>
            <person name="Cook L.E."/>
            <person name="Crable B."/>
            <person name="Rohlin L."/>
            <person name="McDonald E."/>
            <person name="Mouttaki H."/>
            <person name="Sieber J.R."/>
            <person name="Poweleit N."/>
            <person name="Zhou H."/>
            <person name="Lapidus A.L."/>
            <person name="Daligault H.E."/>
            <person name="Land M."/>
            <person name="Gilna P."/>
            <person name="Ivanova N."/>
            <person name="Kyrpides N."/>
            <person name="Culley D.E."/>
            <person name="McInerney M.J."/>
        </authorList>
    </citation>
    <scope>NUCLEOTIDE SEQUENCE [LARGE SCALE GENOMIC DNA]</scope>
    <source>
        <strain evidence="13">ATCC 27890 / DSM 864 / NBRC 100397 / JF-1</strain>
    </source>
</reference>